<accession>A0A835Y837</accession>
<feature type="compositionally biased region" description="Low complexity" evidence="5">
    <location>
        <begin position="226"/>
        <end position="242"/>
    </location>
</feature>
<comment type="similarity">
    <text evidence="1">Belongs to the protein kinase superfamily. ADCK protein kinase family.</text>
</comment>
<comment type="caution">
    <text evidence="7">The sequence shown here is derived from an EMBL/GenBank/DDBJ whole genome shotgun (WGS) entry which is preliminary data.</text>
</comment>
<evidence type="ECO:0000313" key="7">
    <source>
        <dbReference type="EMBL" id="KAG2498015.1"/>
    </source>
</evidence>
<reference evidence="7" key="1">
    <citation type="journal article" date="2020" name="bioRxiv">
        <title>Comparative genomics of Chlamydomonas.</title>
        <authorList>
            <person name="Craig R.J."/>
            <person name="Hasan A.R."/>
            <person name="Ness R.W."/>
            <person name="Keightley P.D."/>
        </authorList>
    </citation>
    <scope>NUCLEOTIDE SEQUENCE</scope>
    <source>
        <strain evidence="7">CCAP 11/70</strain>
    </source>
</reference>
<feature type="domain" description="ABC1 atypical kinase-like" evidence="6">
    <location>
        <begin position="530"/>
        <end position="775"/>
    </location>
</feature>
<feature type="region of interest" description="Disordered" evidence="5">
    <location>
        <begin position="74"/>
        <end position="156"/>
    </location>
</feature>
<dbReference type="InterPro" id="IPR004147">
    <property type="entry name" value="ABC1_dom"/>
</dbReference>
<evidence type="ECO:0000256" key="5">
    <source>
        <dbReference type="SAM" id="MobiDB-lite"/>
    </source>
</evidence>
<evidence type="ECO:0000256" key="4">
    <source>
        <dbReference type="ARBA" id="ARBA00022840"/>
    </source>
</evidence>
<feature type="compositionally biased region" description="Pro residues" evidence="5">
    <location>
        <begin position="264"/>
        <end position="277"/>
    </location>
</feature>
<dbReference type="Proteomes" id="UP000612055">
    <property type="component" value="Unassembled WGS sequence"/>
</dbReference>
<proteinExistence type="inferred from homology"/>
<evidence type="ECO:0000256" key="2">
    <source>
        <dbReference type="ARBA" id="ARBA00022679"/>
    </source>
</evidence>
<feature type="compositionally biased region" description="Low complexity" evidence="5">
    <location>
        <begin position="278"/>
        <end position="316"/>
    </location>
</feature>
<dbReference type="Gene3D" id="1.10.510.10">
    <property type="entry name" value="Transferase(Phosphotransferase) domain 1"/>
    <property type="match status" value="1"/>
</dbReference>
<feature type="compositionally biased region" description="Low complexity" evidence="5">
    <location>
        <begin position="250"/>
        <end position="263"/>
    </location>
</feature>
<dbReference type="GO" id="GO:0006744">
    <property type="term" value="P:ubiquinone biosynthetic process"/>
    <property type="evidence" value="ECO:0007669"/>
    <property type="project" value="TreeGrafter"/>
</dbReference>
<dbReference type="InterPro" id="IPR034646">
    <property type="entry name" value="ADCK3_dom"/>
</dbReference>
<dbReference type="CDD" id="cd13970">
    <property type="entry name" value="ABC1_ADCK3"/>
    <property type="match status" value="1"/>
</dbReference>
<dbReference type="Pfam" id="PF03109">
    <property type="entry name" value="ABC1"/>
    <property type="match status" value="1"/>
</dbReference>
<evidence type="ECO:0000256" key="1">
    <source>
        <dbReference type="ARBA" id="ARBA00009670"/>
    </source>
</evidence>
<feature type="compositionally biased region" description="Low complexity" evidence="5">
    <location>
        <begin position="74"/>
        <end position="85"/>
    </location>
</feature>
<keyword evidence="4" id="KW-0067">ATP-binding</keyword>
<organism evidence="7 8">
    <name type="scientific">Edaphochlamys debaryana</name>
    <dbReference type="NCBI Taxonomy" id="47281"/>
    <lineage>
        <taxon>Eukaryota</taxon>
        <taxon>Viridiplantae</taxon>
        <taxon>Chlorophyta</taxon>
        <taxon>core chlorophytes</taxon>
        <taxon>Chlorophyceae</taxon>
        <taxon>CS clade</taxon>
        <taxon>Chlamydomonadales</taxon>
        <taxon>Chlamydomonadales incertae sedis</taxon>
        <taxon>Edaphochlamys</taxon>
    </lineage>
</organism>
<sequence>MSWLAPKQLEDASRVLRGLALVAARMATDSNLVRRAAASDYQKAMQYVADVLHNEAAHVQDAAAAASAAARGDAAATPAAESAAGSHHHPPPAGAGEPSAVAPGTPNPSHSPGFASTSSPTSSSTREASASTSAASASVPGSGFPRPGPLGGLPLPSTLPRLDDALASVAAAAATAAGSAPSFAVEGLARAAAAAAAAGRGLAPEPPFAAAPPPSPPPPPPPPASSPAASTTQPAAEAATAPLHPPPAPAAAAAEAQAQAAAPSPAPPASHEPPSASPSPQHTPTFTTTAPEPAPTSAAAAAEPTAAPLAAAAGPLDVPPPSARLPSVHDDVVVAAIAGPGAGPALGAEGQRPDLASAQAAMEAEAEGGAGAGVGAEAGAAAGAGQQARTEEVSAVGAAEQAVEGAGAAKAMPATPPPPPPRTRKLRERRVPESPIGRALGFAGLGASLVLGSLSDNVSRVLRGPPPEAAAGAARAGGGGGNAFLTEANAERLANALCRMRGAALKIGQMLSIQDESVLPPQVQAALERVRAGADVMPRSQLEGVLAAELGADWGSRLAEFEWEPRAAASIGQVHTAVLHDGRRVAMKIQYPGVARSIESDVDNLMRLIAVANILPRGMYVENAVKVAKRELALECDYTYEAACQARYRDLIAADPSLAAHFHVPAVVPALSSRRVLTTEWVAGVPIDKVCELSQEVRDRVGSRLLRLTLCELFEWKFMQTDPNWGNFLYDIEADRLNLIDFGASKEYPESFVMDYLRMVAACAERDGQGVVEMSTRLGFLTGDESPVMMDAHTQAGFVVGVPFASPGLYDFGSHGGMTARVSELGAVMLKHRLTAPPDEAYSLHRHLSGAFLACMKLKARVPCRELFVRTYESRLGPFVPPRIADLPPVQPEAAEASAP</sequence>
<feature type="compositionally biased region" description="Low complexity" evidence="5">
    <location>
        <begin position="115"/>
        <end position="145"/>
    </location>
</feature>
<keyword evidence="2" id="KW-0808">Transferase</keyword>
<evidence type="ECO:0000256" key="3">
    <source>
        <dbReference type="ARBA" id="ARBA00022741"/>
    </source>
</evidence>
<dbReference type="PANTHER" id="PTHR43851:SF3">
    <property type="entry name" value="COENZYME Q8"/>
    <property type="match status" value="1"/>
</dbReference>
<dbReference type="GO" id="GO:0016740">
    <property type="term" value="F:transferase activity"/>
    <property type="evidence" value="ECO:0007669"/>
    <property type="project" value="UniProtKB-KW"/>
</dbReference>
<feature type="region of interest" description="Disordered" evidence="5">
    <location>
        <begin position="202"/>
        <end position="324"/>
    </location>
</feature>
<dbReference type="SUPFAM" id="SSF56112">
    <property type="entry name" value="Protein kinase-like (PK-like)"/>
    <property type="match status" value="1"/>
</dbReference>
<name>A0A835Y837_9CHLO</name>
<dbReference type="AlphaFoldDB" id="A0A835Y837"/>
<evidence type="ECO:0000313" key="8">
    <source>
        <dbReference type="Proteomes" id="UP000612055"/>
    </source>
</evidence>
<dbReference type="InterPro" id="IPR011009">
    <property type="entry name" value="Kinase-like_dom_sf"/>
</dbReference>
<keyword evidence="3" id="KW-0547">Nucleotide-binding</keyword>
<gene>
    <name evidence="7" type="ORF">HYH03_004273</name>
</gene>
<dbReference type="GO" id="GO:0005524">
    <property type="term" value="F:ATP binding"/>
    <property type="evidence" value="ECO:0007669"/>
    <property type="project" value="UniProtKB-KW"/>
</dbReference>
<dbReference type="InterPro" id="IPR051409">
    <property type="entry name" value="Atypical_kinase_ADCK"/>
</dbReference>
<evidence type="ECO:0000259" key="6">
    <source>
        <dbReference type="Pfam" id="PF03109"/>
    </source>
</evidence>
<dbReference type="EMBL" id="JAEHOE010000012">
    <property type="protein sequence ID" value="KAG2498015.1"/>
    <property type="molecule type" value="Genomic_DNA"/>
</dbReference>
<keyword evidence="8" id="KW-1185">Reference proteome</keyword>
<feature type="region of interest" description="Disordered" evidence="5">
    <location>
        <begin position="397"/>
        <end position="427"/>
    </location>
</feature>
<feature type="compositionally biased region" description="Low complexity" evidence="5">
    <location>
        <begin position="94"/>
        <end position="103"/>
    </location>
</feature>
<protein>
    <recommendedName>
        <fullName evidence="6">ABC1 atypical kinase-like domain-containing protein</fullName>
    </recommendedName>
</protein>
<dbReference type="PANTHER" id="PTHR43851">
    <property type="match status" value="1"/>
</dbReference>
<feature type="region of interest" description="Disordered" evidence="5">
    <location>
        <begin position="344"/>
        <end position="363"/>
    </location>
</feature>
<feature type="compositionally biased region" description="Pro residues" evidence="5">
    <location>
        <begin position="204"/>
        <end position="225"/>
    </location>
</feature>
<feature type="compositionally biased region" description="Low complexity" evidence="5">
    <location>
        <begin position="397"/>
        <end position="413"/>
    </location>
</feature>
<dbReference type="OrthoDB" id="201153at2759"/>